<protein>
    <submittedName>
        <fullName evidence="2">CLUMA_CG011651, isoform A</fullName>
    </submittedName>
</protein>
<evidence type="ECO:0000313" key="2">
    <source>
        <dbReference type="EMBL" id="CRK98289.1"/>
    </source>
</evidence>
<keyword evidence="1" id="KW-0812">Transmembrane</keyword>
<dbReference type="Proteomes" id="UP000183832">
    <property type="component" value="Unassembled WGS sequence"/>
</dbReference>
<feature type="transmembrane region" description="Helical" evidence="1">
    <location>
        <begin position="86"/>
        <end position="107"/>
    </location>
</feature>
<reference evidence="2 3" key="1">
    <citation type="submission" date="2015-04" db="EMBL/GenBank/DDBJ databases">
        <authorList>
            <person name="Syromyatnikov M.Y."/>
            <person name="Popov V.N."/>
        </authorList>
    </citation>
    <scope>NUCLEOTIDE SEQUENCE [LARGE SCALE GENOMIC DNA]</scope>
</reference>
<keyword evidence="3" id="KW-1185">Reference proteome</keyword>
<accession>A0A1J1IIK5</accession>
<evidence type="ECO:0000313" key="3">
    <source>
        <dbReference type="Proteomes" id="UP000183832"/>
    </source>
</evidence>
<sequence length="155" mass="17696">MIYYADREIIDQNQSCLNLGCAGKFIAFIELVFYSFIFFSVQSCMSGEIGKLYILATVLGLLSIFSVSLCIGVINQNRMFISLWIWLKYSVIVLQVIRFISLIIELAASDKNPAGASPIFELLFLGYNVFALSIILELVEEIEPYTFKRFQYVRV</sequence>
<dbReference type="OrthoDB" id="7787291at2759"/>
<organism evidence="2 3">
    <name type="scientific">Clunio marinus</name>
    <dbReference type="NCBI Taxonomy" id="568069"/>
    <lineage>
        <taxon>Eukaryota</taxon>
        <taxon>Metazoa</taxon>
        <taxon>Ecdysozoa</taxon>
        <taxon>Arthropoda</taxon>
        <taxon>Hexapoda</taxon>
        <taxon>Insecta</taxon>
        <taxon>Pterygota</taxon>
        <taxon>Neoptera</taxon>
        <taxon>Endopterygota</taxon>
        <taxon>Diptera</taxon>
        <taxon>Nematocera</taxon>
        <taxon>Chironomoidea</taxon>
        <taxon>Chironomidae</taxon>
        <taxon>Clunio</taxon>
    </lineage>
</organism>
<name>A0A1J1IIK5_9DIPT</name>
<proteinExistence type="predicted"/>
<feature type="transmembrane region" description="Helical" evidence="1">
    <location>
        <begin position="21"/>
        <end position="41"/>
    </location>
</feature>
<keyword evidence="1" id="KW-1133">Transmembrane helix</keyword>
<dbReference type="AlphaFoldDB" id="A0A1J1IIK5"/>
<dbReference type="EMBL" id="CVRI01000047">
    <property type="protein sequence ID" value="CRK98289.1"/>
    <property type="molecule type" value="Genomic_DNA"/>
</dbReference>
<keyword evidence="1" id="KW-0472">Membrane</keyword>
<feature type="transmembrane region" description="Helical" evidence="1">
    <location>
        <begin position="53"/>
        <end position="74"/>
    </location>
</feature>
<gene>
    <name evidence="2" type="ORF">CLUMA_CG011651</name>
</gene>
<feature type="transmembrane region" description="Helical" evidence="1">
    <location>
        <begin position="119"/>
        <end position="139"/>
    </location>
</feature>
<evidence type="ECO:0000256" key="1">
    <source>
        <dbReference type="SAM" id="Phobius"/>
    </source>
</evidence>